<dbReference type="GO" id="GO:0005886">
    <property type="term" value="C:plasma membrane"/>
    <property type="evidence" value="ECO:0007669"/>
    <property type="project" value="UniProtKB-SubCell"/>
</dbReference>
<feature type="transmembrane region" description="Helical" evidence="7">
    <location>
        <begin position="26"/>
        <end position="46"/>
    </location>
</feature>
<dbReference type="AlphaFoldDB" id="A0A1V0TLC4"/>
<feature type="transmembrane region" description="Helical" evidence="7">
    <location>
        <begin position="91"/>
        <end position="115"/>
    </location>
</feature>
<evidence type="ECO:0000256" key="5">
    <source>
        <dbReference type="ARBA" id="ARBA00023136"/>
    </source>
</evidence>
<reference evidence="8 9" key="1">
    <citation type="submission" date="2017-04" db="EMBL/GenBank/DDBJ databases">
        <title>Complete Genome Sequence of Streptomyces gilvosporeus F607, a Capable Producer of Natamycin.</title>
        <authorList>
            <person name="Zong G."/>
            <person name="Zhong C."/>
            <person name="Fu J."/>
            <person name="Qin R."/>
            <person name="Cao G."/>
        </authorList>
    </citation>
    <scope>NUCLEOTIDE SEQUENCE [LARGE SCALE GENOMIC DNA]</scope>
    <source>
        <strain evidence="8 9">F607</strain>
    </source>
</reference>
<evidence type="ECO:0008006" key="10">
    <source>
        <dbReference type="Google" id="ProtNLM"/>
    </source>
</evidence>
<keyword evidence="3 7" id="KW-0812">Transmembrane</keyword>
<keyword evidence="4 7" id="KW-1133">Transmembrane helix</keyword>
<dbReference type="Proteomes" id="UP000192726">
    <property type="component" value="Chromosome"/>
</dbReference>
<accession>A0A1V0TLC4</accession>
<feature type="region of interest" description="Disordered" evidence="6">
    <location>
        <begin position="308"/>
        <end position="365"/>
    </location>
</feature>
<feature type="transmembrane region" description="Helical" evidence="7">
    <location>
        <begin position="58"/>
        <end position="79"/>
    </location>
</feature>
<organism evidence="8 9">
    <name type="scientific">Streptomyces gilvosporeus</name>
    <dbReference type="NCBI Taxonomy" id="553510"/>
    <lineage>
        <taxon>Bacteria</taxon>
        <taxon>Bacillati</taxon>
        <taxon>Actinomycetota</taxon>
        <taxon>Actinomycetes</taxon>
        <taxon>Kitasatosporales</taxon>
        <taxon>Streptomycetaceae</taxon>
        <taxon>Streptomyces</taxon>
    </lineage>
</organism>
<evidence type="ECO:0000256" key="7">
    <source>
        <dbReference type="SAM" id="Phobius"/>
    </source>
</evidence>
<dbReference type="RefSeq" id="WP_083103523.1">
    <property type="nucleotide sequence ID" value="NZ_CP020569.1"/>
</dbReference>
<name>A0A1V0TLC4_9ACTN</name>
<dbReference type="OrthoDB" id="4528950at2"/>
<dbReference type="EMBL" id="CP020569">
    <property type="protein sequence ID" value="ARF53734.1"/>
    <property type="molecule type" value="Genomic_DNA"/>
</dbReference>
<comment type="subcellular location">
    <subcellularLocation>
        <location evidence="1">Cell membrane</location>
        <topology evidence="1">Multi-pass membrane protein</topology>
    </subcellularLocation>
</comment>
<feature type="transmembrane region" description="Helical" evidence="7">
    <location>
        <begin position="250"/>
        <end position="273"/>
    </location>
</feature>
<evidence type="ECO:0000256" key="2">
    <source>
        <dbReference type="ARBA" id="ARBA00022475"/>
    </source>
</evidence>
<evidence type="ECO:0000256" key="6">
    <source>
        <dbReference type="SAM" id="MobiDB-lite"/>
    </source>
</evidence>
<evidence type="ECO:0000313" key="8">
    <source>
        <dbReference type="EMBL" id="ARF53734.1"/>
    </source>
</evidence>
<dbReference type="InterPro" id="IPR019108">
    <property type="entry name" value="Caa3_assmbl_CtaG-rel"/>
</dbReference>
<protein>
    <recommendedName>
        <fullName evidence="10">Cytochrome C oxidase assembly protein</fullName>
    </recommendedName>
</protein>
<feature type="transmembrane region" description="Helical" evidence="7">
    <location>
        <begin position="172"/>
        <end position="190"/>
    </location>
</feature>
<keyword evidence="9" id="KW-1185">Reference proteome</keyword>
<dbReference type="STRING" id="553510.B1H19_05680"/>
<evidence type="ECO:0000313" key="9">
    <source>
        <dbReference type="Proteomes" id="UP000192726"/>
    </source>
</evidence>
<gene>
    <name evidence="8" type="ORF">B1H19_05680</name>
</gene>
<feature type="transmembrane region" description="Helical" evidence="7">
    <location>
        <begin position="136"/>
        <end position="160"/>
    </location>
</feature>
<keyword evidence="5 7" id="KW-0472">Membrane</keyword>
<evidence type="ECO:0000256" key="4">
    <source>
        <dbReference type="ARBA" id="ARBA00022989"/>
    </source>
</evidence>
<feature type="transmembrane region" description="Helical" evidence="7">
    <location>
        <begin position="202"/>
        <end position="230"/>
    </location>
</feature>
<dbReference type="Pfam" id="PF09678">
    <property type="entry name" value="Caa3_CtaG"/>
    <property type="match status" value="1"/>
</dbReference>
<feature type="compositionally biased region" description="Low complexity" evidence="6">
    <location>
        <begin position="329"/>
        <end position="342"/>
    </location>
</feature>
<dbReference type="KEGG" id="sgv:B1H19_05680"/>
<evidence type="ECO:0000256" key="3">
    <source>
        <dbReference type="ARBA" id="ARBA00022692"/>
    </source>
</evidence>
<keyword evidence="2" id="KW-1003">Cell membrane</keyword>
<evidence type="ECO:0000256" key="1">
    <source>
        <dbReference type="ARBA" id="ARBA00004651"/>
    </source>
</evidence>
<sequence length="365" mass="38668">MTETLSAGLPELTAGRLVGSWQFDPYALVLVLLLGGLYAAGVVRLARRGERWPVARTVAYAGLGLGAIVVATMSGLAVYDHELFWPAAVQNIVLDLIAPLGLALGDPLALALRALPERGPVSRRLRAAASGRVLRLLTFPLVSTVLVLASELAIYFTPYFSTTLRHGPLHELMYLQLLVTGSLFVLPMLTREELLPAWCSHPVRALLVFLDGLVDAVPGIVVMTSGTAIAGGWYATQHRPWDPSPQQDQMIGGGLMLTIAELVGLPFLIAVFVEWVRAERAKTAALDARLDRELATTAGTATGVATVSGPVSAGEAAGTATVNGPVSGTPAAQETAAAPQPEMTRPWWETDQGAVGERFRRGGGR</sequence>
<proteinExistence type="predicted"/>